<evidence type="ECO:0000313" key="3">
    <source>
        <dbReference type="EMBL" id="NJQ16017.1"/>
    </source>
</evidence>
<proteinExistence type="predicted"/>
<keyword evidence="4" id="KW-1185">Reference proteome</keyword>
<reference evidence="3 4" key="1">
    <citation type="submission" date="2020-03" db="EMBL/GenBank/DDBJ databases">
        <title>Draft genome of Streptomyces sp. ventii, isolated from the Axial Seamount in the Pacific Ocean, and resequencing of the two type strains Streptomyces lonarensis strain NCL 716 and Streptomyces bohaiensis strain 11A07.</title>
        <authorList>
            <person name="Loughran R.M."/>
            <person name="Pfannmuller K.M."/>
            <person name="Wasson B.J."/>
            <person name="Deadmond M.C."/>
            <person name="Paddock B.E."/>
            <person name="Koyack M.J."/>
            <person name="Gallegos D.A."/>
            <person name="Mitchell E.A."/>
            <person name="Ushijima B."/>
            <person name="Saw J.H."/>
            <person name="Mcphail K.L."/>
            <person name="Videau P."/>
        </authorList>
    </citation>
    <scope>NUCLEOTIDE SEQUENCE [LARGE SCALE GENOMIC DNA]</scope>
    <source>
        <strain evidence="3 4">11A07</strain>
    </source>
</reference>
<dbReference type="PANTHER" id="PTHR30543">
    <property type="entry name" value="CHROMATE REDUCTASE"/>
    <property type="match status" value="1"/>
</dbReference>
<dbReference type="InterPro" id="IPR005025">
    <property type="entry name" value="FMN_Rdtase-like_dom"/>
</dbReference>
<dbReference type="Pfam" id="PF03358">
    <property type="entry name" value="FMN_red"/>
    <property type="match status" value="1"/>
</dbReference>
<dbReference type="Proteomes" id="UP000727056">
    <property type="component" value="Unassembled WGS sequence"/>
</dbReference>
<protein>
    <submittedName>
        <fullName evidence="3">NAD(P)H-dependent oxidoreductase</fullName>
    </submittedName>
</protein>
<comment type="caution">
    <text evidence="3">The sequence shown here is derived from an EMBL/GenBank/DDBJ whole genome shotgun (WGS) entry which is preliminary data.</text>
</comment>
<accession>A0ABX1CF24</accession>
<feature type="domain" description="NADPH-dependent FMN reductase-like" evidence="2">
    <location>
        <begin position="6"/>
        <end position="149"/>
    </location>
</feature>
<evidence type="ECO:0000256" key="1">
    <source>
        <dbReference type="SAM" id="MobiDB-lite"/>
    </source>
</evidence>
<evidence type="ECO:0000313" key="4">
    <source>
        <dbReference type="Proteomes" id="UP000727056"/>
    </source>
</evidence>
<sequence>MQRELEILGIAASARKDSTSGAALDLVLARAAELGCRTRVFRLAEVRLPFCDGDKAAAWPGYPAVAELRGAVTRAHGVVLATPEYHGGMSGALKNALDLLDFPHTSGRVFGGISALGGRSNSNALNQLRTSVRWLHGWMLPDQVAVPQGRAAHTGGRFHDPEVTARLTALADSLVRATRALVLPPAAHGPAPERALPDAAPAAQGGRDA</sequence>
<feature type="region of interest" description="Disordered" evidence="1">
    <location>
        <begin position="186"/>
        <end position="209"/>
    </location>
</feature>
<gene>
    <name evidence="3" type="ORF">HCN52_13940</name>
</gene>
<dbReference type="SUPFAM" id="SSF52218">
    <property type="entry name" value="Flavoproteins"/>
    <property type="match status" value="1"/>
</dbReference>
<evidence type="ECO:0000259" key="2">
    <source>
        <dbReference type="Pfam" id="PF03358"/>
    </source>
</evidence>
<dbReference type="Gene3D" id="3.40.50.360">
    <property type="match status" value="1"/>
</dbReference>
<dbReference type="InterPro" id="IPR029039">
    <property type="entry name" value="Flavoprotein-like_sf"/>
</dbReference>
<dbReference type="InterPro" id="IPR050712">
    <property type="entry name" value="NAD(P)H-dep_reductase"/>
</dbReference>
<name>A0ABX1CF24_9ACTN</name>
<organism evidence="3 4">
    <name type="scientific">Streptomyces bohaiensis</name>
    <dbReference type="NCBI Taxonomy" id="1431344"/>
    <lineage>
        <taxon>Bacteria</taxon>
        <taxon>Bacillati</taxon>
        <taxon>Actinomycetota</taxon>
        <taxon>Actinomycetes</taxon>
        <taxon>Kitasatosporales</taxon>
        <taxon>Streptomycetaceae</taxon>
        <taxon>Streptomyces</taxon>
    </lineage>
</organism>
<dbReference type="EMBL" id="JAAVJC010000112">
    <property type="protein sequence ID" value="NJQ16017.1"/>
    <property type="molecule type" value="Genomic_DNA"/>
</dbReference>
<dbReference type="PANTHER" id="PTHR30543:SF21">
    <property type="entry name" value="NAD(P)H-DEPENDENT FMN REDUCTASE LOT6"/>
    <property type="match status" value="1"/>
</dbReference>